<dbReference type="Pfam" id="PF04167">
    <property type="entry name" value="DUF402"/>
    <property type="match status" value="1"/>
</dbReference>
<feature type="domain" description="DUF402" evidence="1">
    <location>
        <begin position="65"/>
        <end position="170"/>
    </location>
</feature>
<dbReference type="RefSeq" id="WP_309800819.1">
    <property type="nucleotide sequence ID" value="NZ_BAAAHY010000006.1"/>
</dbReference>
<reference evidence="2 3" key="1">
    <citation type="submission" date="2023-07" db="EMBL/GenBank/DDBJ databases">
        <title>Sequencing the genomes of 1000 actinobacteria strains.</title>
        <authorList>
            <person name="Klenk H.-P."/>
        </authorList>
    </citation>
    <scope>NUCLEOTIDE SEQUENCE [LARGE SCALE GENOMIC DNA]</scope>
    <source>
        <strain evidence="2 3">DSM 14555</strain>
    </source>
</reference>
<organism evidence="2 3">
    <name type="scientific">Arthrobacter russicus</name>
    <dbReference type="NCBI Taxonomy" id="172040"/>
    <lineage>
        <taxon>Bacteria</taxon>
        <taxon>Bacillati</taxon>
        <taxon>Actinomycetota</taxon>
        <taxon>Actinomycetes</taxon>
        <taxon>Micrococcales</taxon>
        <taxon>Micrococcaceae</taxon>
        <taxon>Arthrobacter</taxon>
    </lineage>
</organism>
<dbReference type="SUPFAM" id="SSF159234">
    <property type="entry name" value="FomD-like"/>
    <property type="match status" value="1"/>
</dbReference>
<protein>
    <recommendedName>
        <fullName evidence="1">DUF402 domain-containing protein</fullName>
    </recommendedName>
</protein>
<accession>A0ABU1JFP2</accession>
<evidence type="ECO:0000313" key="2">
    <source>
        <dbReference type="EMBL" id="MDR6271183.1"/>
    </source>
</evidence>
<dbReference type="InterPro" id="IPR035930">
    <property type="entry name" value="FomD-like_sf"/>
</dbReference>
<sequence>MTASAKRAGLGTAPALGDLVVARNRKWDGCSHWTVPGRYLGSDDIGHWVHQATGAFVAKPGSGFLAESPAVLLVPFTGEWVATFYDERHPDHCSLYVDIVTGIDWHQLDRGNGWEMTLIDMDLDVIIADGRTWVDDEDEFAEHQVRYGYPAEVISRMEEACAAVYRDVLAGVPPFDGRDAVWRGKAQGLGWDAPLRETSLGEASLAEVSRGSVPG</sequence>
<dbReference type="Gene3D" id="2.40.380.10">
    <property type="entry name" value="FomD-like"/>
    <property type="match status" value="1"/>
</dbReference>
<name>A0ABU1JFP2_9MICC</name>
<dbReference type="EMBL" id="JAVDQF010000001">
    <property type="protein sequence ID" value="MDR6271183.1"/>
    <property type="molecule type" value="Genomic_DNA"/>
</dbReference>
<dbReference type="InterPro" id="IPR007295">
    <property type="entry name" value="DUF402"/>
</dbReference>
<keyword evidence="3" id="KW-1185">Reference proteome</keyword>
<evidence type="ECO:0000313" key="3">
    <source>
        <dbReference type="Proteomes" id="UP001185069"/>
    </source>
</evidence>
<proteinExistence type="predicted"/>
<comment type="caution">
    <text evidence="2">The sequence shown here is derived from an EMBL/GenBank/DDBJ whole genome shotgun (WGS) entry which is preliminary data.</text>
</comment>
<gene>
    <name evidence="2" type="ORF">JOE69_003421</name>
</gene>
<evidence type="ECO:0000259" key="1">
    <source>
        <dbReference type="Pfam" id="PF04167"/>
    </source>
</evidence>
<dbReference type="Proteomes" id="UP001185069">
    <property type="component" value="Unassembled WGS sequence"/>
</dbReference>